<evidence type="ECO:0000256" key="1">
    <source>
        <dbReference type="ARBA" id="ARBA00023125"/>
    </source>
</evidence>
<dbReference type="KEGG" id="gax:Pan161_58740"/>
<dbReference type="NCBIfam" id="TIGR00621">
    <property type="entry name" value="ssb"/>
    <property type="match status" value="1"/>
</dbReference>
<dbReference type="PANTHER" id="PTHR10302">
    <property type="entry name" value="SINGLE-STRANDED DNA-BINDING PROTEIN"/>
    <property type="match status" value="1"/>
</dbReference>
<dbReference type="InterPro" id="IPR000424">
    <property type="entry name" value="Primosome_PriB/ssb"/>
</dbReference>
<dbReference type="Proteomes" id="UP000316855">
    <property type="component" value="Chromosome"/>
</dbReference>
<dbReference type="Gene3D" id="2.40.50.140">
    <property type="entry name" value="Nucleic acid-binding proteins"/>
    <property type="match status" value="1"/>
</dbReference>
<evidence type="ECO:0000256" key="2">
    <source>
        <dbReference type="HAMAP-Rule" id="MF_00984"/>
    </source>
</evidence>
<dbReference type="GO" id="GO:0003697">
    <property type="term" value="F:single-stranded DNA binding"/>
    <property type="evidence" value="ECO:0007669"/>
    <property type="project" value="UniProtKB-UniRule"/>
</dbReference>
<reference evidence="5 6" key="1">
    <citation type="submission" date="2019-02" db="EMBL/GenBank/DDBJ databases">
        <title>Deep-cultivation of Planctomycetes and their phenomic and genomic characterization uncovers novel biology.</title>
        <authorList>
            <person name="Wiegand S."/>
            <person name="Jogler M."/>
            <person name="Boedeker C."/>
            <person name="Pinto D."/>
            <person name="Vollmers J."/>
            <person name="Rivas-Marin E."/>
            <person name="Kohn T."/>
            <person name="Peeters S.H."/>
            <person name="Heuer A."/>
            <person name="Rast P."/>
            <person name="Oberbeckmann S."/>
            <person name="Bunk B."/>
            <person name="Jeske O."/>
            <person name="Meyerdierks A."/>
            <person name="Storesund J.E."/>
            <person name="Kallscheuer N."/>
            <person name="Luecker S."/>
            <person name="Lage O.M."/>
            <person name="Pohl T."/>
            <person name="Merkel B.J."/>
            <person name="Hornburger P."/>
            <person name="Mueller R.-W."/>
            <person name="Bruemmer F."/>
            <person name="Labrenz M."/>
            <person name="Spormann A.M."/>
            <person name="Op den Camp H."/>
            <person name="Overmann J."/>
            <person name="Amann R."/>
            <person name="Jetten M.S.M."/>
            <person name="Mascher T."/>
            <person name="Medema M.H."/>
            <person name="Devos D.P."/>
            <person name="Kaster A.-K."/>
            <person name="Ovreas L."/>
            <person name="Rohde M."/>
            <person name="Galperin M.Y."/>
            <person name="Jogler C."/>
        </authorList>
    </citation>
    <scope>NUCLEOTIDE SEQUENCE [LARGE SCALE GENOMIC DNA]</scope>
    <source>
        <strain evidence="5 6">Pan161</strain>
    </source>
</reference>
<keyword evidence="6" id="KW-1185">Reference proteome</keyword>
<accession>A0A517VMC9</accession>
<organism evidence="5 6">
    <name type="scientific">Gimesia algae</name>
    <dbReference type="NCBI Taxonomy" id="2527971"/>
    <lineage>
        <taxon>Bacteria</taxon>
        <taxon>Pseudomonadati</taxon>
        <taxon>Planctomycetota</taxon>
        <taxon>Planctomycetia</taxon>
        <taxon>Planctomycetales</taxon>
        <taxon>Planctomycetaceae</taxon>
        <taxon>Gimesia</taxon>
    </lineage>
</organism>
<dbReference type="PIRSF" id="PIRSF002070">
    <property type="entry name" value="SSB"/>
    <property type="match status" value="1"/>
</dbReference>
<dbReference type="EMBL" id="CP036343">
    <property type="protein sequence ID" value="QDT94181.1"/>
    <property type="molecule type" value="Genomic_DNA"/>
</dbReference>
<name>A0A517VMC9_9PLAN</name>
<dbReference type="RefSeq" id="WP_232103537.1">
    <property type="nucleotide sequence ID" value="NZ_CP036343.1"/>
</dbReference>
<protein>
    <recommendedName>
        <fullName evidence="2 3">Single-stranded DNA-binding protein</fullName>
        <shortName evidence="2">SSB</shortName>
    </recommendedName>
</protein>
<evidence type="ECO:0000256" key="3">
    <source>
        <dbReference type="PIRNR" id="PIRNR002070"/>
    </source>
</evidence>
<sequence length="153" mass="17103">MASFNKVILVGNLTRDPQVRYTPGGTAVNEIGLAVNRSWFDKNSNSRKEETTFVDVTLWGRSAEVASEYLTKGRPVLIEGRLQLDQWDDKESGQRRSKLKVVGENMTMLGSGNGGGQQGQPQQQQYQQQPADDGSGFDVHRQPSMDNEEMPWD</sequence>
<comment type="caution">
    <text evidence="2">Lacks conserved residue(s) required for the propagation of feature annotation.</text>
</comment>
<dbReference type="GO" id="GO:0009295">
    <property type="term" value="C:nucleoid"/>
    <property type="evidence" value="ECO:0007669"/>
    <property type="project" value="TreeGrafter"/>
</dbReference>
<proteinExistence type="inferred from homology"/>
<evidence type="ECO:0000313" key="6">
    <source>
        <dbReference type="Proteomes" id="UP000316855"/>
    </source>
</evidence>
<dbReference type="GO" id="GO:0006260">
    <property type="term" value="P:DNA replication"/>
    <property type="evidence" value="ECO:0007669"/>
    <property type="project" value="InterPro"/>
</dbReference>
<feature type="compositionally biased region" description="Low complexity" evidence="4">
    <location>
        <begin position="119"/>
        <end position="129"/>
    </location>
</feature>
<evidence type="ECO:0000256" key="4">
    <source>
        <dbReference type="SAM" id="MobiDB-lite"/>
    </source>
</evidence>
<dbReference type="CDD" id="cd04496">
    <property type="entry name" value="SSB_OBF"/>
    <property type="match status" value="1"/>
</dbReference>
<dbReference type="AlphaFoldDB" id="A0A517VMC9"/>
<feature type="region of interest" description="Disordered" evidence="4">
    <location>
        <begin position="88"/>
        <end position="153"/>
    </location>
</feature>
<evidence type="ECO:0000313" key="5">
    <source>
        <dbReference type="EMBL" id="QDT94181.1"/>
    </source>
</evidence>
<keyword evidence="1 2" id="KW-0238">DNA-binding</keyword>
<comment type="subunit">
    <text evidence="2">Homotetramer.</text>
</comment>
<dbReference type="PROSITE" id="PS50935">
    <property type="entry name" value="SSB"/>
    <property type="match status" value="1"/>
</dbReference>
<dbReference type="Pfam" id="PF00436">
    <property type="entry name" value="SSB"/>
    <property type="match status" value="1"/>
</dbReference>
<dbReference type="InterPro" id="IPR011344">
    <property type="entry name" value="ssDNA-bd"/>
</dbReference>
<dbReference type="HAMAP" id="MF_00984">
    <property type="entry name" value="SSB"/>
    <property type="match status" value="1"/>
</dbReference>
<gene>
    <name evidence="5" type="primary">ssb_2</name>
    <name evidence="5" type="ORF">Pan161_58740</name>
</gene>
<dbReference type="PANTHER" id="PTHR10302:SF27">
    <property type="entry name" value="SINGLE-STRANDED DNA-BINDING PROTEIN"/>
    <property type="match status" value="1"/>
</dbReference>
<dbReference type="SUPFAM" id="SSF50249">
    <property type="entry name" value="Nucleic acid-binding proteins"/>
    <property type="match status" value="1"/>
</dbReference>
<dbReference type="InterPro" id="IPR012340">
    <property type="entry name" value="NA-bd_OB-fold"/>
</dbReference>